<dbReference type="Proteomes" id="UP001208888">
    <property type="component" value="Unassembled WGS sequence"/>
</dbReference>
<evidence type="ECO:0000313" key="2">
    <source>
        <dbReference type="Proteomes" id="UP001208888"/>
    </source>
</evidence>
<protein>
    <submittedName>
        <fullName evidence="1">Uncharacterized protein</fullName>
    </submittedName>
</protein>
<proteinExistence type="predicted"/>
<sequence>MGINAQSVTVTHPQINAVNSAWLSVNPGAGTFVNQG</sequence>
<comment type="caution">
    <text evidence="1">The sequence shown here is derived from an EMBL/GenBank/DDBJ whole genome shotgun (WGS) entry which is preliminary data.</text>
</comment>
<gene>
    <name evidence="1" type="ORF">NB703_001834</name>
</gene>
<evidence type="ECO:0000313" key="1">
    <source>
        <dbReference type="EMBL" id="MCW0343741.1"/>
    </source>
</evidence>
<name>A0AAJ1CZ07_PANAN</name>
<reference evidence="1" key="1">
    <citation type="submission" date="2022-06" db="EMBL/GenBank/DDBJ databases">
        <title>Dynamics of rice microbiomes reveals core vertical transmitted seed endophytes.</title>
        <authorList>
            <person name="Liao K."/>
            <person name="Zhang X."/>
        </authorList>
    </citation>
    <scope>NUCLEOTIDE SEQUENCE</scope>
    <source>
        <strain evidence="1">JT1-17</strain>
    </source>
</reference>
<organism evidence="1 2">
    <name type="scientific">Pantoea ananas</name>
    <name type="common">Erwinia uredovora</name>
    <dbReference type="NCBI Taxonomy" id="553"/>
    <lineage>
        <taxon>Bacteria</taxon>
        <taxon>Pseudomonadati</taxon>
        <taxon>Pseudomonadota</taxon>
        <taxon>Gammaproteobacteria</taxon>
        <taxon>Enterobacterales</taxon>
        <taxon>Erwiniaceae</taxon>
        <taxon>Pantoea</taxon>
    </lineage>
</organism>
<dbReference type="EMBL" id="JANFVX010000005">
    <property type="protein sequence ID" value="MCW0343741.1"/>
    <property type="molecule type" value="Genomic_DNA"/>
</dbReference>
<dbReference type="AlphaFoldDB" id="A0AAJ1CZ07"/>
<accession>A0AAJ1CZ07</accession>